<name>A0A9P7C7Z8_9FUNG</name>
<evidence type="ECO:0000313" key="2">
    <source>
        <dbReference type="Proteomes" id="UP000740926"/>
    </source>
</evidence>
<gene>
    <name evidence="1" type="ORF">G6F50_014482</name>
</gene>
<dbReference type="Proteomes" id="UP000740926">
    <property type="component" value="Unassembled WGS sequence"/>
</dbReference>
<reference evidence="1 2" key="1">
    <citation type="journal article" date="2020" name="Microb. Genom.">
        <title>Genetic diversity of clinical and environmental Mucorales isolates obtained from an investigation of mucormycosis cases among solid organ transplant recipients.</title>
        <authorList>
            <person name="Nguyen M.H."/>
            <person name="Kaul D."/>
            <person name="Muto C."/>
            <person name="Cheng S.J."/>
            <person name="Richter R.A."/>
            <person name="Bruno V.M."/>
            <person name="Liu G."/>
            <person name="Beyhan S."/>
            <person name="Sundermann A.J."/>
            <person name="Mounaud S."/>
            <person name="Pasculle A.W."/>
            <person name="Nierman W.C."/>
            <person name="Driscoll E."/>
            <person name="Cumbie R."/>
            <person name="Clancy C.J."/>
            <person name="Dupont C.L."/>
        </authorList>
    </citation>
    <scope>NUCLEOTIDE SEQUENCE [LARGE SCALE GENOMIC DNA]</scope>
    <source>
        <strain evidence="1 2">GL24</strain>
    </source>
</reference>
<protein>
    <submittedName>
        <fullName evidence="1">Uncharacterized protein</fullName>
    </submittedName>
</protein>
<sequence length="200" mass="20917">MHRDGGAGGAGDQGGCGAEAGGFQGAGPDTGVSIDLDAIAAADHAGRVAAGAQALDRGNHHRRLACAAHIDVTDHHHRHRGAVGRAGAFQVLPALARHRPCGQRGQWQQQARKPAAVLPLARQQRCRRTRGGHREVWAAKLTRPMPASRAASMMLITDWWVAWASALMTTSGSGLPAAAWRRASAISGGVETSISVPFRA</sequence>
<dbReference type="EMBL" id="JAANIU010006961">
    <property type="protein sequence ID" value="KAG1539566.1"/>
    <property type="molecule type" value="Genomic_DNA"/>
</dbReference>
<proteinExistence type="predicted"/>
<accession>A0A9P7C7Z8</accession>
<keyword evidence="2" id="KW-1185">Reference proteome</keyword>
<comment type="caution">
    <text evidence="1">The sequence shown here is derived from an EMBL/GenBank/DDBJ whole genome shotgun (WGS) entry which is preliminary data.</text>
</comment>
<dbReference type="AlphaFoldDB" id="A0A9P7C7Z8"/>
<evidence type="ECO:0000313" key="1">
    <source>
        <dbReference type="EMBL" id="KAG1539566.1"/>
    </source>
</evidence>
<organism evidence="1 2">
    <name type="scientific">Rhizopus delemar</name>
    <dbReference type="NCBI Taxonomy" id="936053"/>
    <lineage>
        <taxon>Eukaryota</taxon>
        <taxon>Fungi</taxon>
        <taxon>Fungi incertae sedis</taxon>
        <taxon>Mucoromycota</taxon>
        <taxon>Mucoromycotina</taxon>
        <taxon>Mucoromycetes</taxon>
        <taxon>Mucorales</taxon>
        <taxon>Mucorineae</taxon>
        <taxon>Rhizopodaceae</taxon>
        <taxon>Rhizopus</taxon>
    </lineage>
</organism>